<accession>A0A9X3S4T4</accession>
<dbReference type="InterPro" id="IPR050458">
    <property type="entry name" value="LolB"/>
</dbReference>
<dbReference type="SUPFAM" id="SSF53300">
    <property type="entry name" value="vWA-like"/>
    <property type="match status" value="1"/>
</dbReference>
<keyword evidence="3" id="KW-1185">Reference proteome</keyword>
<gene>
    <name evidence="2" type="ORF">OM076_42435</name>
</gene>
<evidence type="ECO:0000313" key="2">
    <source>
        <dbReference type="EMBL" id="MDA0166995.1"/>
    </source>
</evidence>
<dbReference type="SMART" id="SM00327">
    <property type="entry name" value="VWA"/>
    <property type="match status" value="1"/>
</dbReference>
<protein>
    <submittedName>
        <fullName evidence="2">VWA domain-containing protein</fullName>
    </submittedName>
</protein>
<dbReference type="Proteomes" id="UP001149140">
    <property type="component" value="Unassembled WGS sequence"/>
</dbReference>
<dbReference type="AlphaFoldDB" id="A0A9X3S4T4"/>
<name>A0A9X3S4T4_9ACTN</name>
<dbReference type="InterPro" id="IPR008912">
    <property type="entry name" value="Uncharacterised_CoxE"/>
</dbReference>
<proteinExistence type="predicted"/>
<feature type="domain" description="VWFA" evidence="1">
    <location>
        <begin position="208"/>
        <end position="370"/>
    </location>
</feature>
<dbReference type="InterPro" id="IPR002035">
    <property type="entry name" value="VWF_A"/>
</dbReference>
<dbReference type="InterPro" id="IPR036465">
    <property type="entry name" value="vWFA_dom_sf"/>
</dbReference>
<dbReference type="PANTHER" id="PTHR30634:SF16">
    <property type="entry name" value="OUTER-MEMBRANE LIPOPROTEIN LOLB"/>
    <property type="match status" value="1"/>
</dbReference>
<dbReference type="RefSeq" id="WP_270046248.1">
    <property type="nucleotide sequence ID" value="NZ_JAPDOD010000083.1"/>
</dbReference>
<dbReference type="Pfam" id="PF05762">
    <property type="entry name" value="VWA_CoxE"/>
    <property type="match status" value="1"/>
</dbReference>
<evidence type="ECO:0000259" key="1">
    <source>
        <dbReference type="SMART" id="SM00327"/>
    </source>
</evidence>
<evidence type="ECO:0000313" key="3">
    <source>
        <dbReference type="Proteomes" id="UP001149140"/>
    </source>
</evidence>
<dbReference type="PANTHER" id="PTHR30634">
    <property type="entry name" value="OUTER MEMBRANE LOLAB LIPOPROTEIN INSERTION APPARATUS"/>
    <property type="match status" value="1"/>
</dbReference>
<organism evidence="2 3">
    <name type="scientific">Solirubrobacter ginsenosidimutans</name>
    <dbReference type="NCBI Taxonomy" id="490573"/>
    <lineage>
        <taxon>Bacteria</taxon>
        <taxon>Bacillati</taxon>
        <taxon>Actinomycetota</taxon>
        <taxon>Thermoleophilia</taxon>
        <taxon>Solirubrobacterales</taxon>
        <taxon>Solirubrobacteraceae</taxon>
        <taxon>Solirubrobacter</taxon>
    </lineage>
</organism>
<dbReference type="Gene3D" id="3.40.50.410">
    <property type="entry name" value="von Willebrand factor, type A domain"/>
    <property type="match status" value="1"/>
</dbReference>
<reference evidence="2" key="1">
    <citation type="submission" date="2022-10" db="EMBL/GenBank/DDBJ databases">
        <title>The WGS of Solirubrobacter ginsenosidimutans DSM 21036.</title>
        <authorList>
            <person name="Jiang Z."/>
        </authorList>
    </citation>
    <scope>NUCLEOTIDE SEQUENCE</scope>
    <source>
        <strain evidence="2">DSM 21036</strain>
    </source>
</reference>
<comment type="caution">
    <text evidence="2">The sequence shown here is derived from an EMBL/GenBank/DDBJ whole genome shotgun (WGS) entry which is preliminary data.</text>
</comment>
<dbReference type="EMBL" id="JAPDOD010000083">
    <property type="protein sequence ID" value="MDA0166995.1"/>
    <property type="molecule type" value="Genomic_DNA"/>
</dbReference>
<sequence>MEPKGDRPLYVGDERLRRWRLVLGGEEAEGTGLELSGDDRAVDGALAAVYGERAGDLGKSAPVVARWLGELRAHFPSGVVRVVQQDAIDRLGIHRLLLEPEVLENVTPDVHLAATLMSLRDALPEASRQVARNIVREVVRDIERRLADRTRAAARGALDRSSRTTRPRHSEIDWDRTIRANLRHYQPEHRTVIPERLVGHGRRRRSLAAELILCLDQSGSMAASVVHAGVLGASLASLPTLQTKVIAFDTAVVDLTDELGDPVDVLFGIQLGGGTDIDQALGYCQTLVTHPAKTVLILITDLYEGGDQDSMLRRAASLIRSGVRLIVLLALSDDGAPGYDHELAAQVASLGAPVFACTPDRFPDMLAAALEGRDVNAWAADEGISVT</sequence>